<dbReference type="EMBL" id="PCQE01000103">
    <property type="protein sequence ID" value="PRB87310.1"/>
    <property type="molecule type" value="Genomic_DNA"/>
</dbReference>
<evidence type="ECO:0000313" key="2">
    <source>
        <dbReference type="Proteomes" id="UP000239458"/>
    </source>
</evidence>
<dbReference type="AlphaFoldDB" id="A0A2S9D3E3"/>
<gene>
    <name evidence="1" type="ORF">CQ006_27690</name>
</gene>
<name>A0A2S9D3E3_PSECE</name>
<protein>
    <recommendedName>
        <fullName evidence="3">Plasmid replication protein RepL domain-containing protein</fullName>
    </recommendedName>
</protein>
<evidence type="ECO:0008006" key="3">
    <source>
        <dbReference type="Google" id="ProtNLM"/>
    </source>
</evidence>
<proteinExistence type="predicted"/>
<dbReference type="InterPro" id="IPR036388">
    <property type="entry name" value="WH-like_DNA-bd_sf"/>
</dbReference>
<accession>A0A2S9D3E3</accession>
<reference evidence="1 2" key="1">
    <citation type="submission" date="2017-09" db="EMBL/GenBank/DDBJ databases">
        <title>Genomic, metabolic, and phenotypic characteristics of bacterial isolates from the natural microbiome of the model nematode Caenorhabditis elegans.</title>
        <authorList>
            <person name="Zimmermann J."/>
            <person name="Obeng N."/>
            <person name="Yang W."/>
            <person name="Obeng O."/>
            <person name="Kissoyan K."/>
            <person name="Pees B."/>
            <person name="Dirksen P."/>
            <person name="Hoppner M."/>
            <person name="Franke A."/>
            <person name="Rosenstiel P."/>
            <person name="Leippe M."/>
            <person name="Dierking K."/>
            <person name="Kaleta C."/>
            <person name="Schulenburg H."/>
        </authorList>
    </citation>
    <scope>NUCLEOTIDE SEQUENCE [LARGE SCALE GENOMIC DNA]</scope>
    <source>
        <strain evidence="1 2">MYb184</strain>
    </source>
</reference>
<dbReference type="Gene3D" id="1.10.10.10">
    <property type="entry name" value="Winged helix-like DNA-binding domain superfamily/Winged helix DNA-binding domain"/>
    <property type="match status" value="1"/>
</dbReference>
<sequence>MGDLEIENDDGSIGALQKELLKKELNDKTLEAVNDLLSEEQADISVNVNVKKNKPKVILGQFFIGFAENLLQLDLKPTEFKVVIYILKMMDYGNLVSLKQSTIAKDLKLDKSAVNRAWKVLIAKKVLIDNGHIYFNSNFCTKGLSSSLDKEKIENLKRSNVSDENIKKMLNL</sequence>
<organism evidence="1 2">
    <name type="scientific">Pseudomonas cedrina</name>
    <dbReference type="NCBI Taxonomy" id="651740"/>
    <lineage>
        <taxon>Bacteria</taxon>
        <taxon>Pseudomonadati</taxon>
        <taxon>Pseudomonadota</taxon>
        <taxon>Gammaproteobacteria</taxon>
        <taxon>Pseudomonadales</taxon>
        <taxon>Pseudomonadaceae</taxon>
        <taxon>Pseudomonas</taxon>
    </lineage>
</organism>
<dbReference type="Proteomes" id="UP000239458">
    <property type="component" value="Unassembled WGS sequence"/>
</dbReference>
<evidence type="ECO:0000313" key="1">
    <source>
        <dbReference type="EMBL" id="PRB87310.1"/>
    </source>
</evidence>
<comment type="caution">
    <text evidence="1">The sequence shown here is derived from an EMBL/GenBank/DDBJ whole genome shotgun (WGS) entry which is preliminary data.</text>
</comment>